<dbReference type="PANTHER" id="PTHR45726">
    <property type="entry name" value="LEUKOTRIENE A-4 HYDROLASE"/>
    <property type="match status" value="1"/>
</dbReference>
<keyword evidence="11" id="KW-0482">Metalloprotease</keyword>
<dbReference type="PANTHER" id="PTHR45726:SF3">
    <property type="entry name" value="LEUKOTRIENE A-4 HYDROLASE"/>
    <property type="match status" value="1"/>
</dbReference>
<feature type="binding site" evidence="14">
    <location>
        <position position="336"/>
    </location>
    <ligand>
        <name>Zn(2+)</name>
        <dbReference type="ChEBI" id="CHEBI:29105"/>
        <note>catalytic</note>
    </ligand>
</feature>
<keyword evidence="15" id="KW-0732">Signal</keyword>
<dbReference type="SUPFAM" id="SSF55486">
    <property type="entry name" value="Metalloproteases ('zincins'), catalytic domain"/>
    <property type="match status" value="1"/>
</dbReference>
<feature type="signal peptide" evidence="15">
    <location>
        <begin position="1"/>
        <end position="18"/>
    </location>
</feature>
<dbReference type="SMART" id="SM01263">
    <property type="entry name" value="Leuk-A4-hydro_C"/>
    <property type="match status" value="1"/>
</dbReference>
<dbReference type="GO" id="GO:0016285">
    <property type="term" value="F:alanyl aminopeptidase activity"/>
    <property type="evidence" value="ECO:0007669"/>
    <property type="project" value="UniProtKB-EC"/>
</dbReference>
<dbReference type="InterPro" id="IPR001930">
    <property type="entry name" value="Peptidase_M1"/>
</dbReference>
<feature type="binding site" evidence="13">
    <location>
        <begin position="307"/>
        <end position="312"/>
    </location>
    <ligand>
        <name>a peptide</name>
        <dbReference type="ChEBI" id="CHEBI:60466"/>
    </ligand>
</feature>
<comment type="subcellular location">
    <subcellularLocation>
        <location evidence="2">Cytoplasm</location>
    </subcellularLocation>
</comment>
<keyword evidence="9" id="KW-0378">Hydrolase</keyword>
<keyword evidence="10 14" id="KW-0862">Zinc</keyword>
<comment type="cofactor">
    <cofactor evidence="14">
        <name>Zn(2+)</name>
        <dbReference type="ChEBI" id="CHEBI:29105"/>
    </cofactor>
    <text evidence="14">Binds 1 zinc ion per subunit.</text>
</comment>
<dbReference type="FunFam" id="3.30.2010.30:FF:000001">
    <property type="entry name" value="Leukotriene A(4) hydrolase"/>
    <property type="match status" value="1"/>
</dbReference>
<dbReference type="Pfam" id="PF01433">
    <property type="entry name" value="Peptidase_M1"/>
    <property type="match status" value="1"/>
</dbReference>
<comment type="similarity">
    <text evidence="3">Belongs to the peptidase M1 family.</text>
</comment>
<dbReference type="InterPro" id="IPR034015">
    <property type="entry name" value="M1_LTA4H"/>
</dbReference>
<dbReference type="InterPro" id="IPR045357">
    <property type="entry name" value="Aminopeptidase_N-like_N"/>
</dbReference>
<dbReference type="InterPro" id="IPR016024">
    <property type="entry name" value="ARM-type_fold"/>
</dbReference>
<evidence type="ECO:0000256" key="9">
    <source>
        <dbReference type="ARBA" id="ARBA00022801"/>
    </source>
</evidence>
<evidence type="ECO:0000256" key="8">
    <source>
        <dbReference type="ARBA" id="ARBA00022723"/>
    </source>
</evidence>
<dbReference type="InterPro" id="IPR015211">
    <property type="entry name" value="Peptidase_M1_C"/>
</dbReference>
<feature type="binding site" evidence="13">
    <location>
        <begin position="597"/>
        <end position="599"/>
    </location>
    <ligand>
        <name>a peptide</name>
        <dbReference type="ChEBI" id="CHEBI:60466"/>
    </ligand>
</feature>
<evidence type="ECO:0000256" key="1">
    <source>
        <dbReference type="ARBA" id="ARBA00000098"/>
    </source>
</evidence>
<dbReference type="Pfam" id="PF17900">
    <property type="entry name" value="Peptidase_M1_N"/>
    <property type="match status" value="1"/>
</dbReference>
<evidence type="ECO:0000256" key="7">
    <source>
        <dbReference type="ARBA" id="ARBA00022670"/>
    </source>
</evidence>
<feature type="binding site" evidence="13">
    <location>
        <begin position="180"/>
        <end position="182"/>
    </location>
    <ligand>
        <name>a peptide</name>
        <dbReference type="ChEBI" id="CHEBI:60466"/>
    </ligand>
</feature>
<dbReference type="InterPro" id="IPR049980">
    <property type="entry name" value="LTA4H_cat"/>
</dbReference>
<feature type="chain" id="PRO_5007131874" description="Aminopeptidase N" evidence="15">
    <location>
        <begin position="19"/>
        <end position="655"/>
    </location>
</feature>
<comment type="catalytic activity">
    <reaction evidence="1">
        <text>Release of an N-terminal amino acid, Xaa-|-Yaa- from a peptide, amide or arylamide. Xaa is preferably Ala, but may be most amino acids including Pro (slow action). When a terminal hydrophobic residue is followed by a prolyl residue, the two may be released as an intact Xaa-Pro dipeptide.</text>
        <dbReference type="EC" id="3.4.11.2"/>
    </reaction>
</comment>
<evidence type="ECO:0000256" key="14">
    <source>
        <dbReference type="PIRSR" id="PIRSR634015-3"/>
    </source>
</evidence>
<dbReference type="Gene3D" id="1.10.390.10">
    <property type="entry name" value="Neutral Protease Domain 2"/>
    <property type="match status" value="1"/>
</dbReference>
<evidence type="ECO:0000256" key="3">
    <source>
        <dbReference type="ARBA" id="ARBA00010136"/>
    </source>
</evidence>
<dbReference type="AlphaFoldDB" id="A0A108UBY1"/>
<dbReference type="CDD" id="cd09599">
    <property type="entry name" value="M1_LTA4H"/>
    <property type="match status" value="1"/>
</dbReference>
<dbReference type="Proteomes" id="UP000023435">
    <property type="component" value="Unassembled WGS sequence"/>
</dbReference>
<sequence>MRTSILTVCLVAALTAAAGCSRDAAPAADASKTTATPEAKVTDTAVAAADRDEHSYARPDLVRIDDLALLLAVDFASKTLTGSATYTLQWTDPKASQLVLDTRDLKIEKIVGERDDGKWVDLKYAVADADKTLGSKLTIEAPDRNKRIRVSYATSPNASGLQWLEPSMTQGKKTPFMFSQSQQIHARSWVPLQDTPSVRFTYTAHVTAPKDAMVLMSADNDPKAARDGDYEFKMPQKIPSYLLAIAAGDLVFQPISNRSGVWAEPGMVKKAATEFVDTEKMMETTEKLYGPYRWERYDILVLPPSFPYGGMENPRLTFATPTVIVGDKSLVSLVAHELAHSWSGNLVTFSSSKDAWLNEGFTSYVENRIVEALYGKERSDMESVIGRNELAAEFKTIDPKLQALALKPGVLKDPDEASSATVYTKGAWFLQFLEQRYGREVFDPFLRDYFNHFAFQSISTKQFVDYAKANLLAKHPGKVSEAELDEWIYGPGIPKSAPATVSPRFDAVDAARKTWVDGGALPDKALTAKWTTQEWVHFIEGMPEKLSVEQLTALDAVYKFTGTPNGEIAQRWYPLAVRSGYHQADQAIAAFLTTIGRRKLIMPTYGELVKTPEGLKLAEDTFAKAKPGYHPITTASVEATIAKAKEPAQPSAAGQ</sequence>
<dbReference type="Pfam" id="PF09127">
    <property type="entry name" value="Leuk-A4-hydro_C"/>
    <property type="match status" value="1"/>
</dbReference>
<accession>A0A108UBY1</accession>
<dbReference type="EC" id="3.4.11.2" evidence="4"/>
<dbReference type="OrthoDB" id="100605at2"/>
<dbReference type="EMBL" id="JAJA02000001">
    <property type="protein sequence ID" value="KWS06297.1"/>
    <property type="molecule type" value="Genomic_DNA"/>
</dbReference>
<dbReference type="InterPro" id="IPR038502">
    <property type="entry name" value="M1_LTA-4_hydro/amino_C_sf"/>
</dbReference>
<keyword evidence="18" id="KW-1185">Reference proteome</keyword>
<evidence type="ECO:0000259" key="16">
    <source>
        <dbReference type="SMART" id="SM01263"/>
    </source>
</evidence>
<feature type="active site" description="Proton donor" evidence="12">
    <location>
        <position position="423"/>
    </location>
</feature>
<evidence type="ECO:0000256" key="13">
    <source>
        <dbReference type="PIRSR" id="PIRSR634015-2"/>
    </source>
</evidence>
<protein>
    <recommendedName>
        <fullName evidence="5">Aminopeptidase N</fullName>
        <ecNumber evidence="4">3.4.11.2</ecNumber>
    </recommendedName>
</protein>
<evidence type="ECO:0000256" key="11">
    <source>
        <dbReference type="ARBA" id="ARBA00023049"/>
    </source>
</evidence>
<dbReference type="InterPro" id="IPR014782">
    <property type="entry name" value="Peptidase_M1_dom"/>
</dbReference>
<dbReference type="Gene3D" id="1.25.40.320">
    <property type="entry name" value="Peptidase M1, leukotriene A4 hydrolase/aminopeptidase C-terminal domain"/>
    <property type="match status" value="1"/>
</dbReference>
<dbReference type="InterPro" id="IPR027268">
    <property type="entry name" value="Peptidase_M4/M1_CTD_sf"/>
</dbReference>
<dbReference type="Gene3D" id="3.30.2010.30">
    <property type="match status" value="1"/>
</dbReference>
<evidence type="ECO:0000256" key="5">
    <source>
        <dbReference type="ARBA" id="ARBA00015611"/>
    </source>
</evidence>
<keyword evidence="6" id="KW-0963">Cytoplasm</keyword>
<dbReference type="PRINTS" id="PR00756">
    <property type="entry name" value="ALADIPTASE"/>
</dbReference>
<comment type="caution">
    <text evidence="17">The sequence shown here is derived from an EMBL/GenBank/DDBJ whole genome shotgun (WGS) entry which is preliminary data.</text>
</comment>
<dbReference type="GO" id="GO:0005737">
    <property type="term" value="C:cytoplasm"/>
    <property type="evidence" value="ECO:0007669"/>
    <property type="project" value="UniProtKB-SubCell"/>
</dbReference>
<dbReference type="GO" id="GO:0008270">
    <property type="term" value="F:zinc ion binding"/>
    <property type="evidence" value="ECO:0007669"/>
    <property type="project" value="InterPro"/>
</dbReference>
<reference evidence="17 18" key="1">
    <citation type="journal article" date="2014" name="Genome Announc.">
        <title>Draft Genome Sequence of Lysobacter capsici AZ78, a Bacterium Antagonistic to Plant-Pathogenic Oomycetes.</title>
        <authorList>
            <person name="Puopolo G."/>
            <person name="Sonego P."/>
            <person name="Engelen K."/>
            <person name="Pertot I."/>
        </authorList>
    </citation>
    <scope>NUCLEOTIDE SEQUENCE [LARGE SCALE GENOMIC DNA]</scope>
    <source>
        <strain evidence="17 18">AZ78</strain>
    </source>
</reference>
<dbReference type="PROSITE" id="PS51257">
    <property type="entry name" value="PROKAR_LIPOPROTEIN"/>
    <property type="match status" value="1"/>
</dbReference>
<evidence type="ECO:0000256" key="6">
    <source>
        <dbReference type="ARBA" id="ARBA00022490"/>
    </source>
</evidence>
<name>A0A108UBY1_9GAMM</name>
<dbReference type="Gene3D" id="2.60.40.1730">
    <property type="entry name" value="tricorn interacting facor f3 domain"/>
    <property type="match status" value="1"/>
</dbReference>
<feature type="domain" description="Peptidase M1 leukotriene A4 hydrolase/aminopeptidase C-terminal" evidence="16">
    <location>
        <begin position="502"/>
        <end position="641"/>
    </location>
</feature>
<dbReference type="GO" id="GO:0008237">
    <property type="term" value="F:metallopeptidase activity"/>
    <property type="evidence" value="ECO:0007669"/>
    <property type="project" value="UniProtKB-KW"/>
</dbReference>
<dbReference type="InterPro" id="IPR042097">
    <property type="entry name" value="Aminopeptidase_N-like_N_sf"/>
</dbReference>
<keyword evidence="17" id="KW-0031">Aminopeptidase</keyword>
<gene>
    <name evidence="17" type="ORF">AZ78_3852</name>
</gene>
<keyword evidence="7" id="KW-0645">Protease</keyword>
<proteinExistence type="inferred from homology"/>
<dbReference type="GO" id="GO:0006508">
    <property type="term" value="P:proteolysis"/>
    <property type="evidence" value="ECO:0007669"/>
    <property type="project" value="UniProtKB-KW"/>
</dbReference>
<feature type="binding site" evidence="14">
    <location>
        <position position="359"/>
    </location>
    <ligand>
        <name>Zn(2+)</name>
        <dbReference type="ChEBI" id="CHEBI:29105"/>
        <note>catalytic</note>
    </ligand>
</feature>
<dbReference type="SUPFAM" id="SSF63737">
    <property type="entry name" value="Leukotriene A4 hydrolase N-terminal domain"/>
    <property type="match status" value="1"/>
</dbReference>
<keyword evidence="8 14" id="KW-0479">Metal-binding</keyword>
<dbReference type="RefSeq" id="WP_036101630.1">
    <property type="nucleotide sequence ID" value="NZ_JAJA02000001.1"/>
</dbReference>
<feature type="active site" description="Proton acceptor" evidence="12">
    <location>
        <position position="337"/>
    </location>
</feature>
<evidence type="ECO:0000256" key="4">
    <source>
        <dbReference type="ARBA" id="ARBA00012564"/>
    </source>
</evidence>
<evidence type="ECO:0000256" key="15">
    <source>
        <dbReference type="SAM" id="SignalP"/>
    </source>
</evidence>
<evidence type="ECO:0000256" key="10">
    <source>
        <dbReference type="ARBA" id="ARBA00022833"/>
    </source>
</evidence>
<evidence type="ECO:0000313" key="18">
    <source>
        <dbReference type="Proteomes" id="UP000023435"/>
    </source>
</evidence>
<organism evidence="17 18">
    <name type="scientific">Lysobacter capsici AZ78</name>
    <dbReference type="NCBI Taxonomy" id="1444315"/>
    <lineage>
        <taxon>Bacteria</taxon>
        <taxon>Pseudomonadati</taxon>
        <taxon>Pseudomonadota</taxon>
        <taxon>Gammaproteobacteria</taxon>
        <taxon>Lysobacterales</taxon>
        <taxon>Lysobacteraceae</taxon>
        <taxon>Lysobacter</taxon>
    </lineage>
</organism>
<evidence type="ECO:0000256" key="2">
    <source>
        <dbReference type="ARBA" id="ARBA00004496"/>
    </source>
</evidence>
<evidence type="ECO:0000313" key="17">
    <source>
        <dbReference type="EMBL" id="KWS06297.1"/>
    </source>
</evidence>
<dbReference type="SUPFAM" id="SSF48371">
    <property type="entry name" value="ARM repeat"/>
    <property type="match status" value="1"/>
</dbReference>
<evidence type="ECO:0000256" key="12">
    <source>
        <dbReference type="PIRSR" id="PIRSR634015-1"/>
    </source>
</evidence>
<feature type="binding site" evidence="14">
    <location>
        <position position="340"/>
    </location>
    <ligand>
        <name>Zn(2+)</name>
        <dbReference type="ChEBI" id="CHEBI:29105"/>
        <note>catalytic</note>
    </ligand>
</feature>